<evidence type="ECO:0000313" key="1">
    <source>
        <dbReference type="EMBL" id="PPK72346.1"/>
    </source>
</evidence>
<dbReference type="EMBL" id="PTIY01000004">
    <property type="protein sequence ID" value="PPK72346.1"/>
    <property type="molecule type" value="Genomic_DNA"/>
</dbReference>
<dbReference type="RefSeq" id="WP_104423139.1">
    <property type="nucleotide sequence ID" value="NZ_PTIY01000004.1"/>
</dbReference>
<protein>
    <submittedName>
        <fullName evidence="1">Uncharacterized protein</fullName>
    </submittedName>
</protein>
<reference evidence="1 2" key="1">
    <citation type="submission" date="2018-02" db="EMBL/GenBank/DDBJ databases">
        <title>Subsurface microbial communities from deep shales in Ohio and West Virginia, USA.</title>
        <authorList>
            <person name="Wrighton K."/>
        </authorList>
    </citation>
    <scope>NUCLEOTIDE SEQUENCE [LARGE SCALE GENOMIC DNA]</scope>
    <source>
        <strain evidence="1 2">OWC-G53F</strain>
    </source>
</reference>
<comment type="caution">
    <text evidence="1">The sequence shown here is derived from an EMBL/GenBank/DDBJ whole genome shotgun (WGS) entry which is preliminary data.</text>
</comment>
<keyword evidence="2" id="KW-1185">Reference proteome</keyword>
<proteinExistence type="predicted"/>
<dbReference type="Proteomes" id="UP000238071">
    <property type="component" value="Unassembled WGS sequence"/>
</dbReference>
<organism evidence="1 2">
    <name type="scientific">Methylobacter tundripaludum</name>
    <dbReference type="NCBI Taxonomy" id="173365"/>
    <lineage>
        <taxon>Bacteria</taxon>
        <taxon>Pseudomonadati</taxon>
        <taxon>Pseudomonadota</taxon>
        <taxon>Gammaproteobacteria</taxon>
        <taxon>Methylococcales</taxon>
        <taxon>Methylococcaceae</taxon>
        <taxon>Methylobacter</taxon>
    </lineage>
</organism>
<accession>A0A2S6H4N1</accession>
<evidence type="ECO:0000313" key="2">
    <source>
        <dbReference type="Proteomes" id="UP000238071"/>
    </source>
</evidence>
<name>A0A2S6H4N1_9GAMM</name>
<dbReference type="OrthoDB" id="9811542at2"/>
<sequence>MSQRLFDAAKAEASLGEGALLGGVLLIRKGEGLRAHVRSLLERLQANPLTNGYTLYTAFGYIAAMHAEGLDFLSRPVLAEALDCKTSSLQKDVLFPLGREAAAGGGTMIRTRHRRIAAAVIEVMQEEFGEDIENFYLDLVQAAVKARPKAFIQGYSRWEYDLPGHFLKKQPELALQIGSILLELTPHAKLAVSLARIYRQSDDPAEGARVLREFTGDVSGDRSYWYEWGTCAGGTGDHALSAWLAGWSLADQSGVEPPDNDRAKKSLAGLGVAFAELFKRYPDRAFIEARYAVGQLGLKLRLDDTARRYFKSHLGEAEAEGVKPTDLDGAFSRLQTGLNLAWENCAEHESLTERIPKPQAMRFDGLKRLFPLG</sequence>
<gene>
    <name evidence="1" type="ORF">B0F88_104139</name>
</gene>
<dbReference type="AlphaFoldDB" id="A0A2S6H4N1"/>